<dbReference type="STRING" id="50718.SU60_04875"/>
<dbReference type="Pfam" id="PF02634">
    <property type="entry name" value="FdhD-NarQ"/>
    <property type="match status" value="1"/>
</dbReference>
<dbReference type="GO" id="GO:0005737">
    <property type="term" value="C:cytoplasm"/>
    <property type="evidence" value="ECO:0007669"/>
    <property type="project" value="UniProtKB-SubCell"/>
</dbReference>
<proteinExistence type="inferred from homology"/>
<dbReference type="SUPFAM" id="SSF53927">
    <property type="entry name" value="Cytidine deaminase-like"/>
    <property type="match status" value="1"/>
</dbReference>
<evidence type="ECO:0000256" key="2">
    <source>
        <dbReference type="ARBA" id="ARBA00023150"/>
    </source>
</evidence>
<keyword evidence="5" id="KW-1185">Reference proteome</keyword>
<reference evidence="4 5" key="1">
    <citation type="submission" date="2015-01" db="EMBL/GenBank/DDBJ databases">
        <title>Draft genome of Vibrio mytili type strain CAIM 528.</title>
        <authorList>
            <person name="Gonzalez-Castillo A."/>
            <person name="Gomez-Gil B."/>
            <person name="Enciso-Ibarra J."/>
        </authorList>
    </citation>
    <scope>NUCLEOTIDE SEQUENCE [LARGE SCALE GENOMIC DNA]</scope>
    <source>
        <strain evidence="4 5">CAIM 528</strain>
    </source>
</reference>
<dbReference type="OrthoDB" id="3197277at2"/>
<dbReference type="Proteomes" id="UP000031977">
    <property type="component" value="Unassembled WGS sequence"/>
</dbReference>
<dbReference type="HAMAP" id="MF_00187">
    <property type="entry name" value="FdhD"/>
    <property type="match status" value="1"/>
</dbReference>
<dbReference type="GO" id="GO:0016783">
    <property type="term" value="F:sulfurtransferase activity"/>
    <property type="evidence" value="ECO:0007669"/>
    <property type="project" value="InterPro"/>
</dbReference>
<evidence type="ECO:0000256" key="1">
    <source>
        <dbReference type="ARBA" id="ARBA00022490"/>
    </source>
</evidence>
<feature type="active site" description="Cysteine persulfide intermediate" evidence="3">
    <location>
        <position position="118"/>
    </location>
</feature>
<dbReference type="GO" id="GO:0097163">
    <property type="term" value="F:sulfur carrier activity"/>
    <property type="evidence" value="ECO:0007669"/>
    <property type="project" value="UniProtKB-UniRule"/>
</dbReference>
<gene>
    <name evidence="3" type="primary">fdhD</name>
    <name evidence="4" type="ORF">SU60_04875</name>
</gene>
<dbReference type="PANTHER" id="PTHR30592">
    <property type="entry name" value="FORMATE DEHYDROGENASE"/>
    <property type="match status" value="1"/>
</dbReference>
<evidence type="ECO:0000313" key="5">
    <source>
        <dbReference type="Proteomes" id="UP000031977"/>
    </source>
</evidence>
<name>A0A0C3EBN7_9VIBR</name>
<dbReference type="NCBIfam" id="TIGR00129">
    <property type="entry name" value="fdhD_narQ"/>
    <property type="match status" value="1"/>
</dbReference>
<dbReference type="InterPro" id="IPR003786">
    <property type="entry name" value="FdhD"/>
</dbReference>
<dbReference type="PANTHER" id="PTHR30592:SF1">
    <property type="entry name" value="SULFUR CARRIER PROTEIN FDHD"/>
    <property type="match status" value="1"/>
</dbReference>
<dbReference type="InterPro" id="IPR016193">
    <property type="entry name" value="Cytidine_deaminase-like"/>
</dbReference>
<dbReference type="Gene3D" id="3.10.20.10">
    <property type="match status" value="1"/>
</dbReference>
<dbReference type="GO" id="GO:0006777">
    <property type="term" value="P:Mo-molybdopterin cofactor biosynthetic process"/>
    <property type="evidence" value="ECO:0007669"/>
    <property type="project" value="UniProtKB-UniRule"/>
</dbReference>
<keyword evidence="2 3" id="KW-0501">Molybdenum cofactor biosynthesis</keyword>
<comment type="caution">
    <text evidence="4">The sequence shown here is derived from an EMBL/GenBank/DDBJ whole genome shotgun (WGS) entry which is preliminary data.</text>
</comment>
<dbReference type="AlphaFoldDB" id="A0A0C3EBN7"/>
<evidence type="ECO:0000256" key="3">
    <source>
        <dbReference type="HAMAP-Rule" id="MF_00187"/>
    </source>
</evidence>
<sequence length="281" mass="31328">MYEEQHMVCHSEVTTRSIVKYQRARGQWSQDDILIEETPIALEYNGIAYTVMMGTPRDLEAFALGFSLSEGIIAHPRDVHDIEVTHNEQGCTVSIELANRCVARLKERRRSMAGVTGCGICGTEQLNQITRCLVPLPTTAQFCFDYLDHSLESLNRYQRLNQLTGTTHAASYLDEHGEVQALFEDVGRHIALDKLLGWASRQQVKGGAVLVTSRASFEMVQKVAACGFEILLALSGPTSMAVELADRLNVTLCGYCREGRLNVYAHAERVRYQGTAQRDVS</sequence>
<comment type="function">
    <text evidence="3">Required for formate dehydrogenase (FDH) activity. Acts as a sulfur carrier protein that transfers sulfur from IscS to the molybdenum cofactor prior to its insertion into FDH.</text>
</comment>
<dbReference type="EMBL" id="JXOK01000010">
    <property type="protein sequence ID" value="KIN11858.1"/>
    <property type="molecule type" value="Genomic_DNA"/>
</dbReference>
<accession>A0A0C3EBN7</accession>
<comment type="subcellular location">
    <subcellularLocation>
        <location evidence="3">Cytoplasm</location>
    </subcellularLocation>
</comment>
<dbReference type="RefSeq" id="WP_041154584.1">
    <property type="nucleotide sequence ID" value="NZ_CBCRVP010000003.1"/>
</dbReference>
<organism evidence="4 5">
    <name type="scientific">Vibrio mytili</name>
    <dbReference type="NCBI Taxonomy" id="50718"/>
    <lineage>
        <taxon>Bacteria</taxon>
        <taxon>Pseudomonadati</taxon>
        <taxon>Pseudomonadota</taxon>
        <taxon>Gammaproteobacteria</taxon>
        <taxon>Vibrionales</taxon>
        <taxon>Vibrionaceae</taxon>
        <taxon>Vibrio</taxon>
    </lineage>
</organism>
<evidence type="ECO:0000313" key="4">
    <source>
        <dbReference type="EMBL" id="KIN11858.1"/>
    </source>
</evidence>
<protein>
    <recommendedName>
        <fullName evidence="3">Sulfur carrier protein FdhD</fullName>
    </recommendedName>
</protein>
<comment type="caution">
    <text evidence="3">Lacks conserved residue(s) required for the propagation of feature annotation.</text>
</comment>
<comment type="similarity">
    <text evidence="3">Belongs to the FdhD family.</text>
</comment>
<dbReference type="PIRSF" id="PIRSF015626">
    <property type="entry name" value="FdhD"/>
    <property type="match status" value="1"/>
</dbReference>
<dbReference type="Gene3D" id="3.40.140.10">
    <property type="entry name" value="Cytidine Deaminase, domain 2"/>
    <property type="match status" value="1"/>
</dbReference>
<keyword evidence="1 3" id="KW-0963">Cytoplasm</keyword>